<name>A0A0E3VEB7_RHOER</name>
<protein>
    <submittedName>
        <fullName evidence="1">BtrH N-terminal domain-containing protein</fullName>
    </submittedName>
</protein>
<dbReference type="Pfam" id="PF16169">
    <property type="entry name" value="DUF4872"/>
    <property type="match status" value="1"/>
</dbReference>
<accession>A0A0E3VEB7</accession>
<gene>
    <name evidence="1" type="ORF">I3517_13675</name>
</gene>
<dbReference type="InterPro" id="IPR026935">
    <property type="entry name" value="BtrH_N"/>
</dbReference>
<proteinExistence type="predicted"/>
<dbReference type="KEGG" id="reb:XU06_30750"/>
<evidence type="ECO:0000313" key="2">
    <source>
        <dbReference type="Proteomes" id="UP000627573"/>
    </source>
</evidence>
<evidence type="ECO:0000313" key="1">
    <source>
        <dbReference type="EMBL" id="MBH5143659.1"/>
    </source>
</evidence>
<reference evidence="1 2" key="1">
    <citation type="submission" date="2020-12" db="EMBL/GenBank/DDBJ databases">
        <title>Draft genome sequence of furan degrading bacterial strain FUR100.</title>
        <authorList>
            <person name="Woiski C."/>
        </authorList>
    </citation>
    <scope>NUCLEOTIDE SEQUENCE [LARGE SCALE GENOMIC DNA]</scope>
    <source>
        <strain evidence="1 2">FUR100</strain>
    </source>
</reference>
<dbReference type="AlphaFoldDB" id="A0A0E3VEB7"/>
<keyword evidence="2" id="KW-1185">Reference proteome</keyword>
<sequence length="355" mass="38126">MPRKILIKDYPHQIGGHCGSGAMRDLLHWHGLGWEGPPDEGLVFALGGSLGLAYLRSNDLVPPLYLVGRGADFEIDLPRRLGGQVHVLTTDDPSEGWSWVLDEIDAGRPSLVWGDIAELPYLQVQLQMSRHDIVVIGYDEAKGIAFVVDNDRAEVQEVPLDSLARARSSTSFPQPTRHCTYRITWPSALPDMATVAAEAFRQSAANMRHPSQPGIVDLTTMEAGAEGLAAVEQLAADLRAWADLPTRDLEIFLFSLGAFIEKAGTGGGLFRRLLADGCADVARLTGDLATADLAVAASRCAQAWTETARAGTQRDIDARARLAAVVTAASRLPELESNLVESLELASTSLTAAGL</sequence>
<dbReference type="EMBL" id="JAECSB010000043">
    <property type="protein sequence ID" value="MBH5143659.1"/>
    <property type="molecule type" value="Genomic_DNA"/>
</dbReference>
<dbReference type="InterPro" id="IPR032369">
    <property type="entry name" value="DUF4872"/>
</dbReference>
<dbReference type="RefSeq" id="WP_003942427.1">
    <property type="nucleotide sequence ID" value="NZ_BHXB01000002.1"/>
</dbReference>
<dbReference type="Pfam" id="PF14399">
    <property type="entry name" value="BtrH_N"/>
    <property type="match status" value="1"/>
</dbReference>
<organism evidence="1 2">
    <name type="scientific">Rhodococcus erythropolis</name>
    <name type="common">Arthrobacter picolinophilus</name>
    <dbReference type="NCBI Taxonomy" id="1833"/>
    <lineage>
        <taxon>Bacteria</taxon>
        <taxon>Bacillati</taxon>
        <taxon>Actinomycetota</taxon>
        <taxon>Actinomycetes</taxon>
        <taxon>Mycobacteriales</taxon>
        <taxon>Nocardiaceae</taxon>
        <taxon>Rhodococcus</taxon>
        <taxon>Rhodococcus erythropolis group</taxon>
    </lineage>
</organism>
<dbReference type="Proteomes" id="UP000627573">
    <property type="component" value="Unassembled WGS sequence"/>
</dbReference>
<comment type="caution">
    <text evidence="1">The sequence shown here is derived from an EMBL/GenBank/DDBJ whole genome shotgun (WGS) entry which is preliminary data.</text>
</comment>